<evidence type="ECO:0000313" key="2">
    <source>
        <dbReference type="EMBL" id="EGD59048.1"/>
    </source>
</evidence>
<reference evidence="2 3" key="1">
    <citation type="journal article" date="2012" name="J. Bacteriol.">
        <title>Draft Genome Sequence of Novosphingobium nitrogenifigens Y88T.</title>
        <authorList>
            <person name="Strabala T.J."/>
            <person name="Macdonald L."/>
            <person name="Liu V."/>
            <person name="Smit A.M."/>
        </authorList>
    </citation>
    <scope>NUCLEOTIDE SEQUENCE [LARGE SCALE GENOMIC DNA]</scope>
    <source>
        <strain evidence="2 3">DSM 19370</strain>
    </source>
</reference>
<gene>
    <name evidence="2" type="ORF">Y88_1110</name>
</gene>
<protein>
    <recommendedName>
        <fullName evidence="4">DUF4139 domain-containing protein</fullName>
    </recommendedName>
</protein>
<dbReference type="PANTHER" id="PTHR38075:SF1">
    <property type="entry name" value="DUF4139 DOMAIN-CONTAINING PROTEIN"/>
    <property type="match status" value="1"/>
</dbReference>
<feature type="compositionally biased region" description="Basic and acidic residues" evidence="1">
    <location>
        <begin position="237"/>
        <end position="257"/>
    </location>
</feature>
<dbReference type="HOGENOM" id="CLU_039933_0_0_5"/>
<dbReference type="PANTHER" id="PTHR38075">
    <property type="entry name" value="DUF4139 DOMAIN-CONTAINING PROTEIN"/>
    <property type="match status" value="1"/>
</dbReference>
<feature type="region of interest" description="Disordered" evidence="1">
    <location>
        <begin position="236"/>
        <end position="257"/>
    </location>
</feature>
<name>F1Z8H7_9SPHN</name>
<sequence length="493" mass="53960">MGLTAIALATFPYSAHAQDKPASAQGDVSVTIYGNNLALIEDVRRLDPGKGQVELAFPDVSAQIQPETVTLAVPGATILEQNFDYDLLSPERLIEKSVGQTVTLMHTNPTTGGDSGETARVLANNNGTLLQVGNRIEVLRDIPNSRLVFSGLPAGLKERPTLSVRLQSDRAGVRPIRLSYLSEGFTWKADYVALFDEHAGKIDVQGWITLNNTTGTTFPGARVLLVAGKVGTQPRGTRFDPRFRNDMADATDERPGMETAKRERLGDYYVYPIAGRTTLADHQQKQVSFLDVKSVAASKVYRYRNGWLHSEDTPQSAQTVLKFSSSAKDGLGDALPAGTVRVYMRDERGQPQFIGEQGIGHTPMGSSLALPTGEAFDVKVQSAVVKRERIDLGEWERVARWRVTVAGAPIREGILERDVVHWQTGMEYTVTNARPQPVTVELVQSGLDDGWNDIRVPSESLAGVQRSVDERVWEVPVPAGGKTVLKVIFDTRD</sequence>
<dbReference type="InParanoid" id="F1Z8H7"/>
<organism evidence="2 3">
    <name type="scientific">Novosphingobium nitrogenifigens DSM 19370</name>
    <dbReference type="NCBI Taxonomy" id="983920"/>
    <lineage>
        <taxon>Bacteria</taxon>
        <taxon>Pseudomonadati</taxon>
        <taxon>Pseudomonadota</taxon>
        <taxon>Alphaproteobacteria</taxon>
        <taxon>Sphingomonadales</taxon>
        <taxon>Sphingomonadaceae</taxon>
        <taxon>Novosphingobium</taxon>
    </lineage>
</organism>
<evidence type="ECO:0000313" key="3">
    <source>
        <dbReference type="Proteomes" id="UP000004728"/>
    </source>
</evidence>
<dbReference type="EMBL" id="AEWJ01000037">
    <property type="protein sequence ID" value="EGD59048.1"/>
    <property type="molecule type" value="Genomic_DNA"/>
</dbReference>
<comment type="caution">
    <text evidence="2">The sequence shown here is derived from an EMBL/GenBank/DDBJ whole genome shotgun (WGS) entry which is preliminary data.</text>
</comment>
<dbReference type="AlphaFoldDB" id="F1Z8H7"/>
<dbReference type="Proteomes" id="UP000004728">
    <property type="component" value="Unassembled WGS sequence"/>
</dbReference>
<dbReference type="eggNOG" id="COG5316">
    <property type="taxonomic scope" value="Bacteria"/>
</dbReference>
<evidence type="ECO:0008006" key="4">
    <source>
        <dbReference type="Google" id="ProtNLM"/>
    </source>
</evidence>
<dbReference type="STRING" id="983920.Y88_1110"/>
<accession>F1Z8H7</accession>
<proteinExistence type="predicted"/>
<keyword evidence="3" id="KW-1185">Reference proteome</keyword>
<evidence type="ECO:0000256" key="1">
    <source>
        <dbReference type="SAM" id="MobiDB-lite"/>
    </source>
</evidence>